<dbReference type="CDD" id="cd07043">
    <property type="entry name" value="STAS_anti-anti-sigma_factors"/>
    <property type="match status" value="1"/>
</dbReference>
<feature type="domain" description="STAS" evidence="1">
    <location>
        <begin position="1"/>
        <end position="98"/>
    </location>
</feature>
<dbReference type="AlphaFoldDB" id="A0A918X5B9"/>
<dbReference type="InterPro" id="IPR002645">
    <property type="entry name" value="STAS_dom"/>
</dbReference>
<dbReference type="InterPro" id="IPR036513">
    <property type="entry name" value="STAS_dom_sf"/>
</dbReference>
<evidence type="ECO:0000313" key="2">
    <source>
        <dbReference type="EMBL" id="GHD13461.1"/>
    </source>
</evidence>
<comment type="caution">
    <text evidence="2">The sequence shown here is derived from an EMBL/GenBank/DDBJ whole genome shotgun (WGS) entry which is preliminary data.</text>
</comment>
<dbReference type="SUPFAM" id="SSF52091">
    <property type="entry name" value="SpoIIaa-like"/>
    <property type="match status" value="1"/>
</dbReference>
<dbReference type="PANTHER" id="PTHR33495">
    <property type="entry name" value="ANTI-SIGMA FACTOR ANTAGONIST TM_1081-RELATED-RELATED"/>
    <property type="match status" value="1"/>
</dbReference>
<reference evidence="2" key="1">
    <citation type="journal article" date="2014" name="Int. J. Syst. Evol. Microbiol.">
        <title>Complete genome sequence of Corynebacterium casei LMG S-19264T (=DSM 44701T), isolated from a smear-ripened cheese.</title>
        <authorList>
            <consortium name="US DOE Joint Genome Institute (JGI-PGF)"/>
            <person name="Walter F."/>
            <person name="Albersmeier A."/>
            <person name="Kalinowski J."/>
            <person name="Ruckert C."/>
        </authorList>
    </citation>
    <scope>NUCLEOTIDE SEQUENCE</scope>
    <source>
        <strain evidence="2">JCM 4637</strain>
    </source>
</reference>
<dbReference type="PANTHER" id="PTHR33495:SF2">
    <property type="entry name" value="ANTI-SIGMA FACTOR ANTAGONIST TM_1081-RELATED"/>
    <property type="match status" value="1"/>
</dbReference>
<evidence type="ECO:0000259" key="1">
    <source>
        <dbReference type="PROSITE" id="PS50801"/>
    </source>
</evidence>
<sequence>MRAEGELDILTAPALHAVLDAALDDPGDTLVVLDLSQVTFADVTFLRVVCEARRTAVCRAGWLRLVYTHPAIGQLLHVTRLRGEFPQYLSACDAVHDRRASTGSLLDRLAC</sequence>
<dbReference type="InterPro" id="IPR058548">
    <property type="entry name" value="MlaB-like_STAS"/>
</dbReference>
<dbReference type="Proteomes" id="UP000638353">
    <property type="component" value="Unassembled WGS sequence"/>
</dbReference>
<proteinExistence type="predicted"/>
<dbReference type="RefSeq" id="WP_189827948.1">
    <property type="nucleotide sequence ID" value="NZ_BMVC01000019.1"/>
</dbReference>
<protein>
    <recommendedName>
        <fullName evidence="1">STAS domain-containing protein</fullName>
    </recommendedName>
</protein>
<accession>A0A918X5B9</accession>
<organism evidence="2 3">
    <name type="scientific">Streptomyces finlayi</name>
    <dbReference type="NCBI Taxonomy" id="67296"/>
    <lineage>
        <taxon>Bacteria</taxon>
        <taxon>Bacillati</taxon>
        <taxon>Actinomycetota</taxon>
        <taxon>Actinomycetes</taxon>
        <taxon>Kitasatosporales</taxon>
        <taxon>Streptomycetaceae</taxon>
        <taxon>Streptomyces</taxon>
    </lineage>
</organism>
<dbReference type="PROSITE" id="PS50801">
    <property type="entry name" value="STAS"/>
    <property type="match status" value="1"/>
</dbReference>
<reference evidence="2" key="2">
    <citation type="submission" date="2020-09" db="EMBL/GenBank/DDBJ databases">
        <authorList>
            <person name="Sun Q."/>
            <person name="Ohkuma M."/>
        </authorList>
    </citation>
    <scope>NUCLEOTIDE SEQUENCE</scope>
    <source>
        <strain evidence="2">JCM 4637</strain>
    </source>
</reference>
<dbReference type="Pfam" id="PF13466">
    <property type="entry name" value="STAS_2"/>
    <property type="match status" value="1"/>
</dbReference>
<evidence type="ECO:0000313" key="3">
    <source>
        <dbReference type="Proteomes" id="UP000638353"/>
    </source>
</evidence>
<dbReference type="GO" id="GO:0043856">
    <property type="term" value="F:anti-sigma factor antagonist activity"/>
    <property type="evidence" value="ECO:0007669"/>
    <property type="project" value="TreeGrafter"/>
</dbReference>
<gene>
    <name evidence="2" type="ORF">GCM10010334_71680</name>
</gene>
<dbReference type="EMBL" id="BMVC01000019">
    <property type="protein sequence ID" value="GHD13461.1"/>
    <property type="molecule type" value="Genomic_DNA"/>
</dbReference>
<name>A0A918X5B9_9ACTN</name>
<dbReference type="Gene3D" id="3.30.750.24">
    <property type="entry name" value="STAS domain"/>
    <property type="match status" value="1"/>
</dbReference>